<dbReference type="Gene3D" id="3.30.200.20">
    <property type="entry name" value="Phosphorylase Kinase, domain 1"/>
    <property type="match status" value="1"/>
</dbReference>
<evidence type="ECO:0000259" key="2">
    <source>
        <dbReference type="PROSITE" id="PS50011"/>
    </source>
</evidence>
<keyword evidence="3" id="KW-0418">Kinase</keyword>
<reference evidence="3" key="1">
    <citation type="journal article" date="2020" name="Stud. Mycol.">
        <title>101 Dothideomycetes genomes: a test case for predicting lifestyles and emergence of pathogens.</title>
        <authorList>
            <person name="Haridas S."/>
            <person name="Albert R."/>
            <person name="Binder M."/>
            <person name="Bloem J."/>
            <person name="Labutti K."/>
            <person name="Salamov A."/>
            <person name="Andreopoulos B."/>
            <person name="Baker S."/>
            <person name="Barry K."/>
            <person name="Bills G."/>
            <person name="Bluhm B."/>
            <person name="Cannon C."/>
            <person name="Castanera R."/>
            <person name="Culley D."/>
            <person name="Daum C."/>
            <person name="Ezra D."/>
            <person name="Gonzalez J."/>
            <person name="Henrissat B."/>
            <person name="Kuo A."/>
            <person name="Liang C."/>
            <person name="Lipzen A."/>
            <person name="Lutzoni F."/>
            <person name="Magnuson J."/>
            <person name="Mondo S."/>
            <person name="Nolan M."/>
            <person name="Ohm R."/>
            <person name="Pangilinan J."/>
            <person name="Park H.-J."/>
            <person name="Ramirez L."/>
            <person name="Alfaro M."/>
            <person name="Sun H."/>
            <person name="Tritt A."/>
            <person name="Yoshinaga Y."/>
            <person name="Zwiers L.-H."/>
            <person name="Turgeon B."/>
            <person name="Goodwin S."/>
            <person name="Spatafora J."/>
            <person name="Crous P."/>
            <person name="Grigoriev I."/>
        </authorList>
    </citation>
    <scope>NUCLEOTIDE SEQUENCE</scope>
    <source>
        <strain evidence="3">CBS 116005</strain>
    </source>
</reference>
<protein>
    <submittedName>
        <fullName evidence="3">Kinase-like protein</fullName>
    </submittedName>
</protein>
<keyword evidence="3" id="KW-0808">Transferase</keyword>
<organism evidence="3 4">
    <name type="scientific">Teratosphaeria nubilosa</name>
    <dbReference type="NCBI Taxonomy" id="161662"/>
    <lineage>
        <taxon>Eukaryota</taxon>
        <taxon>Fungi</taxon>
        <taxon>Dikarya</taxon>
        <taxon>Ascomycota</taxon>
        <taxon>Pezizomycotina</taxon>
        <taxon>Dothideomycetes</taxon>
        <taxon>Dothideomycetidae</taxon>
        <taxon>Mycosphaerellales</taxon>
        <taxon>Teratosphaeriaceae</taxon>
        <taxon>Teratosphaeria</taxon>
    </lineage>
</organism>
<sequence>MASYRNEKPVALLIFSHDSPLFEQGDYPIYRNERIDIGRKDIMEVWGTCEQTISTHHLRFRCIMFEDDDDEQRVAPLVYMRVLSCNPVVLKRSGFNSPGDETCLTRESGDVLLNHDDELQLTRDISCTFVLANVENLRLDALTNDARAEVHQFRRQYHVTGRVLGSGGQAAVVLAVKQSTKKQIACKIVPMVEKRDRLAREFDVLKDLDHPNIMRLEKVFCASYNIYIFSELITGGDLLSFVDQHGPLREAETAAIVRQLLKAVDYLHNKQIVHRDIKPENVLMTSWREGCRVVLTDFGQARRLDYAKGTMASSVVARMQTIVGTYGYIAPELFHHVRYDHRQGNGYTKAVDIWSIGCLTATLLTNKLLYDVNFEDDQDHHKWDLSVLDTDPDWHHVGRKPKSFIAGCLQVEESRRLTAGSALRHDWLTNRHYAAELEGAYQRAIADWKPRGSAENLIECINTTNVVPPEDRPEYAVQPSDAITSKHFAGQQIPALNPPRAGPQPTPHKPPHTFMPTAIQTKLKAKAPQTPAVNPPWTAPQQISPPPPHKAQRTIQNNPVKARTPHLPPPQARTEIHASPICVPNSPTTTTPQTQLLDDASAVPTSQPDTSLESIETLPLPPCQDSVAPFSQSMLDVPCEIETQGVCTLDLEIMEQR</sequence>
<dbReference type="AlphaFoldDB" id="A0A6G1L3H4"/>
<dbReference type="Proteomes" id="UP000799436">
    <property type="component" value="Unassembled WGS sequence"/>
</dbReference>
<gene>
    <name evidence="3" type="ORF">EJ03DRAFT_353675</name>
</gene>
<evidence type="ECO:0000313" key="4">
    <source>
        <dbReference type="Proteomes" id="UP000799436"/>
    </source>
</evidence>
<dbReference type="InterPro" id="IPR011009">
    <property type="entry name" value="Kinase-like_dom_sf"/>
</dbReference>
<proteinExistence type="predicted"/>
<dbReference type="SMART" id="SM00220">
    <property type="entry name" value="S_TKc"/>
    <property type="match status" value="1"/>
</dbReference>
<dbReference type="InterPro" id="IPR008271">
    <property type="entry name" value="Ser/Thr_kinase_AS"/>
</dbReference>
<feature type="compositionally biased region" description="Pro residues" evidence="1">
    <location>
        <begin position="533"/>
        <end position="549"/>
    </location>
</feature>
<feature type="region of interest" description="Disordered" evidence="1">
    <location>
        <begin position="529"/>
        <end position="553"/>
    </location>
</feature>
<dbReference type="EMBL" id="ML995866">
    <property type="protein sequence ID" value="KAF2766784.1"/>
    <property type="molecule type" value="Genomic_DNA"/>
</dbReference>
<evidence type="ECO:0000256" key="1">
    <source>
        <dbReference type="SAM" id="MobiDB-lite"/>
    </source>
</evidence>
<dbReference type="GO" id="GO:0005524">
    <property type="term" value="F:ATP binding"/>
    <property type="evidence" value="ECO:0007669"/>
    <property type="project" value="InterPro"/>
</dbReference>
<dbReference type="SUPFAM" id="SSF56112">
    <property type="entry name" value="Protein kinase-like (PK-like)"/>
    <property type="match status" value="1"/>
</dbReference>
<dbReference type="Gene3D" id="1.10.510.10">
    <property type="entry name" value="Transferase(Phosphotransferase) domain 1"/>
    <property type="match status" value="1"/>
</dbReference>
<dbReference type="PANTHER" id="PTHR24347">
    <property type="entry name" value="SERINE/THREONINE-PROTEIN KINASE"/>
    <property type="match status" value="1"/>
</dbReference>
<feature type="domain" description="Protein kinase" evidence="2">
    <location>
        <begin position="158"/>
        <end position="428"/>
    </location>
</feature>
<accession>A0A6G1L3H4</accession>
<name>A0A6G1L3H4_9PEZI</name>
<keyword evidence="4" id="KW-1185">Reference proteome</keyword>
<dbReference type="OrthoDB" id="74764at2759"/>
<dbReference type="PROSITE" id="PS50011">
    <property type="entry name" value="PROTEIN_KINASE_DOM"/>
    <property type="match status" value="1"/>
</dbReference>
<dbReference type="Pfam" id="PF00069">
    <property type="entry name" value="Pkinase"/>
    <property type="match status" value="1"/>
</dbReference>
<dbReference type="GO" id="GO:0004672">
    <property type="term" value="F:protein kinase activity"/>
    <property type="evidence" value="ECO:0007669"/>
    <property type="project" value="InterPro"/>
</dbReference>
<evidence type="ECO:0000313" key="3">
    <source>
        <dbReference type="EMBL" id="KAF2766784.1"/>
    </source>
</evidence>
<dbReference type="InterPro" id="IPR000719">
    <property type="entry name" value="Prot_kinase_dom"/>
</dbReference>
<dbReference type="PROSITE" id="PS00108">
    <property type="entry name" value="PROTEIN_KINASE_ST"/>
    <property type="match status" value="1"/>
</dbReference>